<comment type="function">
    <text evidence="16">Aminopeptidase N is involved in the degradation of intracellular peptides generated by protein breakdown during normal growth as well as in response to nutrient starvation.</text>
</comment>
<dbReference type="STRING" id="1354304.XPG1_2175"/>
<feature type="domain" description="Peptidase M1 alanyl aminopeptidase C-terminal" evidence="20">
    <location>
        <begin position="548"/>
        <end position="871"/>
    </location>
</feature>
<keyword evidence="11" id="KW-0479">Metal-binding</keyword>
<dbReference type="InterPro" id="IPR035414">
    <property type="entry name" value="Peptidase_M1_pepN_Ig-like"/>
</dbReference>
<evidence type="ECO:0000256" key="6">
    <source>
        <dbReference type="ARBA" id="ARBA00015611"/>
    </source>
</evidence>
<dbReference type="OrthoDB" id="100605at2"/>
<dbReference type="Pfam" id="PF11940">
    <property type="entry name" value="DUF3458"/>
    <property type="match status" value="1"/>
</dbReference>
<dbReference type="RefSeq" id="WP_045958902.1">
    <property type="nucleotide sequence ID" value="NZ_FO704551.1"/>
</dbReference>
<dbReference type="CDD" id="cd09600">
    <property type="entry name" value="M1_APN"/>
    <property type="match status" value="1"/>
</dbReference>
<protein>
    <recommendedName>
        <fullName evidence="6 17">Aminopeptidase N</fullName>
        <ecNumber evidence="5 17">3.4.11.2</ecNumber>
    </recommendedName>
</protein>
<dbReference type="FunFam" id="3.30.2010.30:FF:000002">
    <property type="entry name" value="Putative aminopeptidase N"/>
    <property type="match status" value="1"/>
</dbReference>
<dbReference type="NCBIfam" id="TIGR02414">
    <property type="entry name" value="pepN_proteo"/>
    <property type="match status" value="1"/>
</dbReference>
<evidence type="ECO:0000259" key="21">
    <source>
        <dbReference type="Pfam" id="PF17900"/>
    </source>
</evidence>
<evidence type="ECO:0000256" key="8">
    <source>
        <dbReference type="ARBA" id="ARBA00022475"/>
    </source>
</evidence>
<keyword evidence="9" id="KW-0997">Cell inner membrane</keyword>
<keyword evidence="15" id="KW-0472">Membrane</keyword>
<evidence type="ECO:0000259" key="19">
    <source>
        <dbReference type="Pfam" id="PF11940"/>
    </source>
</evidence>
<dbReference type="InterPro" id="IPR038438">
    <property type="entry name" value="PepN_Ig-like_sf"/>
</dbReference>
<evidence type="ECO:0000256" key="13">
    <source>
        <dbReference type="ARBA" id="ARBA00022833"/>
    </source>
</evidence>
<comment type="subcellular location">
    <subcellularLocation>
        <location evidence="3">Cell inner membrane</location>
        <topology evidence="3">Peripheral membrane protein</topology>
        <orientation evidence="3">Cytoplasmic side</orientation>
    </subcellularLocation>
</comment>
<evidence type="ECO:0000256" key="4">
    <source>
        <dbReference type="ARBA" id="ARBA00010136"/>
    </source>
</evidence>
<evidence type="ECO:0000259" key="18">
    <source>
        <dbReference type="Pfam" id="PF01433"/>
    </source>
</evidence>
<dbReference type="Gene3D" id="3.30.2010.30">
    <property type="match status" value="1"/>
</dbReference>
<dbReference type="EMBL" id="FO704551">
    <property type="protein sequence ID" value="CDG21830.1"/>
    <property type="molecule type" value="Genomic_DNA"/>
</dbReference>
<dbReference type="SUPFAM" id="SSF63737">
    <property type="entry name" value="Leukotriene A4 hydrolase N-terminal domain"/>
    <property type="match status" value="1"/>
</dbReference>
<evidence type="ECO:0000256" key="3">
    <source>
        <dbReference type="ARBA" id="ARBA00004515"/>
    </source>
</evidence>
<dbReference type="Gene3D" id="1.25.50.10">
    <property type="entry name" value="Peptidase M1, alanyl aminopeptidase, C-terminal domain"/>
    <property type="match status" value="1"/>
</dbReference>
<feature type="domain" description="Aminopeptidase N-like N-terminal" evidence="21">
    <location>
        <begin position="24"/>
        <end position="186"/>
    </location>
</feature>
<dbReference type="GO" id="GO:0008237">
    <property type="term" value="F:metallopeptidase activity"/>
    <property type="evidence" value="ECO:0007669"/>
    <property type="project" value="UniProtKB-UniRule"/>
</dbReference>
<dbReference type="Pfam" id="PF01433">
    <property type="entry name" value="Peptidase_M1"/>
    <property type="match status" value="1"/>
</dbReference>
<dbReference type="InterPro" id="IPR045357">
    <property type="entry name" value="Aminopeptidase_N-like_N"/>
</dbReference>
<dbReference type="GO" id="GO:0006508">
    <property type="term" value="P:proteolysis"/>
    <property type="evidence" value="ECO:0007669"/>
    <property type="project" value="UniProtKB-UniRule"/>
</dbReference>
<keyword evidence="23" id="KW-1185">Reference proteome</keyword>
<dbReference type="FunFam" id="1.10.390.10:FF:000002">
    <property type="entry name" value="Aminopeptidase N"/>
    <property type="match status" value="1"/>
</dbReference>
<dbReference type="GO" id="GO:0016285">
    <property type="term" value="F:alanyl aminopeptidase activity"/>
    <property type="evidence" value="ECO:0007669"/>
    <property type="project" value="UniProtKB-EC"/>
</dbReference>
<evidence type="ECO:0000256" key="10">
    <source>
        <dbReference type="ARBA" id="ARBA00022670"/>
    </source>
</evidence>
<evidence type="ECO:0000259" key="20">
    <source>
        <dbReference type="Pfam" id="PF17432"/>
    </source>
</evidence>
<evidence type="ECO:0000313" key="23">
    <source>
        <dbReference type="Proteomes" id="UP000032735"/>
    </source>
</evidence>
<dbReference type="Gene3D" id="2.60.40.1840">
    <property type="match status" value="1"/>
</dbReference>
<keyword evidence="10" id="KW-0645">Protease</keyword>
<dbReference type="EC" id="3.4.11.2" evidence="5 17"/>
<accession>A0A068R6U1</accession>
<reference evidence="22 23" key="1">
    <citation type="submission" date="2013-07" db="EMBL/GenBank/DDBJ databases">
        <authorList>
            <person name="Genoscope - CEA"/>
        </authorList>
    </citation>
    <scope>NUCLEOTIDE SEQUENCE [LARGE SCALE GENOMIC DNA]</scope>
    <source>
        <strain evidence="22 23">G6</strain>
    </source>
</reference>
<dbReference type="InterPro" id="IPR012779">
    <property type="entry name" value="Peptidase_M1_pepN"/>
</dbReference>
<evidence type="ECO:0000256" key="16">
    <source>
        <dbReference type="ARBA" id="ARBA00059739"/>
    </source>
</evidence>
<dbReference type="MEROPS" id="M01.005"/>
<evidence type="ECO:0000313" key="22">
    <source>
        <dbReference type="EMBL" id="CDG21830.1"/>
    </source>
</evidence>
<proteinExistence type="inferred from homology"/>
<evidence type="ECO:0000256" key="14">
    <source>
        <dbReference type="ARBA" id="ARBA00023049"/>
    </source>
</evidence>
<evidence type="ECO:0000256" key="1">
    <source>
        <dbReference type="ARBA" id="ARBA00000098"/>
    </source>
</evidence>
<keyword evidence="8" id="KW-1003">Cell membrane</keyword>
<comment type="similarity">
    <text evidence="4">Belongs to the peptidase M1 family.</text>
</comment>
<dbReference type="PRINTS" id="PR00756">
    <property type="entry name" value="ALADIPTASE"/>
</dbReference>
<dbReference type="Gene3D" id="2.60.40.1730">
    <property type="entry name" value="tricorn interacting facor f3 domain"/>
    <property type="match status" value="1"/>
</dbReference>
<dbReference type="Gene3D" id="1.10.390.10">
    <property type="entry name" value="Neutral Protease Domain 2"/>
    <property type="match status" value="1"/>
</dbReference>
<dbReference type="SUPFAM" id="SSF55486">
    <property type="entry name" value="Metalloproteases ('zincins'), catalytic domain"/>
    <property type="match status" value="1"/>
</dbReference>
<feature type="domain" description="Peptidase M1 membrane alanine aminopeptidase" evidence="18">
    <location>
        <begin position="225"/>
        <end position="438"/>
    </location>
</feature>
<dbReference type="InterPro" id="IPR024601">
    <property type="entry name" value="Peptidase_M1_pepN_C"/>
</dbReference>
<dbReference type="InterPro" id="IPR037144">
    <property type="entry name" value="Peptidase_M1_pepN_C_sf"/>
</dbReference>
<dbReference type="InterPro" id="IPR014782">
    <property type="entry name" value="Peptidase_M1_dom"/>
</dbReference>
<dbReference type="KEGG" id="xpo:XPG1_2175"/>
<dbReference type="AlphaFoldDB" id="A0A068R6U1"/>
<gene>
    <name evidence="22" type="primary">pepN</name>
    <name evidence="22" type="ORF">XPG1_2175</name>
</gene>
<dbReference type="PANTHER" id="PTHR46322:SF1">
    <property type="entry name" value="PUROMYCIN-SENSITIVE AMINOPEPTIDASE"/>
    <property type="match status" value="1"/>
</dbReference>
<dbReference type="GO" id="GO:0005886">
    <property type="term" value="C:plasma membrane"/>
    <property type="evidence" value="ECO:0007669"/>
    <property type="project" value="UniProtKB-SubCell"/>
</dbReference>
<evidence type="ECO:0000256" key="15">
    <source>
        <dbReference type="ARBA" id="ARBA00023136"/>
    </source>
</evidence>
<sequence length="872" mass="99587">MTQQRLVKHRLDYQAPEYTITDIDLDFELSAEKTTVTAISQVKRLTNDMTSLVLDGENLTLKALYIDDKAWEHYQEQDGKLRIEQIPAQFTLKIVNDINPSANTALEGLYVSGDALCTQCEAEGFRHITYYLDRPDVLACFTTRITADKSKYPSLLSNGNCIGQGELEDGRHWVKWQDPFPKPAYLFALVAGDFDVLRDTFVTRSGREVALALFVDRGNLDRADWAMTSLKNSMKWDETRFGLEYDLDIYMIVAVDFFNMGAMENKGLNVFNSKYVLAKTETATDKDYLAIEAVIGHEYFHNWTGNRITCRDWFQLSLKEGLTVFRDQEFSSDLGSRSVNRINNVRVMRAAQFAEDASPMAHPIRPDQVMEMNNFYTLTVYEKGAEVIRMIHTLLGETQFQAGMQLYIHRHDGSAATCDDFVQAMEDASNVDLTLFRRWYSQSGTPVLTVRDEYDAEKQQYILHVNQMTPSTADQKEKLPLHIPLDIELYDEQGNVIPLRRHGQPVHHVLNIIHAEQTFVFDDVSSRPVPSLLREFSAPVKLDYPYSDEQLSFLMKHARNEFSRWDAAQTLLTHYVKLNVARKQKSQPLELPTAIIDAFRAVLLDKEIDPALAALILTLPSENEIAEQFTVVDPDAIHDVICAMTKVLANDMVDEFSAVYHSLHTGAYRVDHQDIAKRDLRNTCLYYLAFIENTALADKLVAAQYYQADNMTDSVAALSAAVAAELPCSYQLMDEFDQRWHQDGLVMDKWFRLQATNPAFDALDKVRDLMKHRAFSLSNPNRVYALLRTFFTSNAVAFHTEDGRGYQFLVEVLTDLNSRNPQVASSLINPLLRLKRYGEKRQALMREALEQLKALENLSGDLYEKITKALES</sequence>
<keyword evidence="13" id="KW-0862">Zinc</keyword>
<keyword evidence="7 22" id="KW-0031">Aminopeptidase</keyword>
<keyword evidence="14" id="KW-0482">Metalloprotease</keyword>
<evidence type="ECO:0000256" key="17">
    <source>
        <dbReference type="NCBIfam" id="TIGR02414"/>
    </source>
</evidence>
<dbReference type="InterPro" id="IPR001930">
    <property type="entry name" value="Peptidase_M1"/>
</dbReference>
<comment type="catalytic activity">
    <reaction evidence="1">
        <text>Release of an N-terminal amino acid, Xaa-|-Yaa- from a peptide, amide or arylamide. Xaa is preferably Ala, but may be most amino acids including Pro (slow action). When a terminal hydrophobic residue is followed by a prolyl residue, the two may be released as an intact Xaa-Pro dipeptide.</text>
        <dbReference type="EC" id="3.4.11.2"/>
    </reaction>
</comment>
<keyword evidence="12 22" id="KW-0378">Hydrolase</keyword>
<dbReference type="Pfam" id="PF17900">
    <property type="entry name" value="Peptidase_M1_N"/>
    <property type="match status" value="1"/>
</dbReference>
<name>A0A068R6U1_9GAMM</name>
<organism evidence="22 23">
    <name type="scientific">Xenorhabdus poinarii G6</name>
    <dbReference type="NCBI Taxonomy" id="1354304"/>
    <lineage>
        <taxon>Bacteria</taxon>
        <taxon>Pseudomonadati</taxon>
        <taxon>Pseudomonadota</taxon>
        <taxon>Gammaproteobacteria</taxon>
        <taxon>Enterobacterales</taxon>
        <taxon>Morganellaceae</taxon>
        <taxon>Xenorhabdus</taxon>
    </lineage>
</organism>
<evidence type="ECO:0000256" key="2">
    <source>
        <dbReference type="ARBA" id="ARBA00001947"/>
    </source>
</evidence>
<evidence type="ECO:0000256" key="7">
    <source>
        <dbReference type="ARBA" id="ARBA00022438"/>
    </source>
</evidence>
<dbReference type="GO" id="GO:0008270">
    <property type="term" value="F:zinc ion binding"/>
    <property type="evidence" value="ECO:0007669"/>
    <property type="project" value="InterPro"/>
</dbReference>
<evidence type="ECO:0000256" key="9">
    <source>
        <dbReference type="ARBA" id="ARBA00022519"/>
    </source>
</evidence>
<dbReference type="HOGENOM" id="CLU_007993_2_0_6"/>
<evidence type="ECO:0000256" key="12">
    <source>
        <dbReference type="ARBA" id="ARBA00022801"/>
    </source>
</evidence>
<dbReference type="FunFam" id="1.25.50.10:FF:000001">
    <property type="entry name" value="Aminopeptidase N"/>
    <property type="match status" value="1"/>
</dbReference>
<evidence type="ECO:0000256" key="5">
    <source>
        <dbReference type="ARBA" id="ARBA00012564"/>
    </source>
</evidence>
<dbReference type="Proteomes" id="UP000032735">
    <property type="component" value="Chromosome"/>
</dbReference>
<dbReference type="InterPro" id="IPR042097">
    <property type="entry name" value="Aminopeptidase_N-like_N_sf"/>
</dbReference>
<comment type="cofactor">
    <cofactor evidence="2">
        <name>Zn(2+)</name>
        <dbReference type="ChEBI" id="CHEBI:29105"/>
    </cofactor>
</comment>
<dbReference type="FunFam" id="2.60.40.1730:FF:000005">
    <property type="entry name" value="Aminopeptidase N"/>
    <property type="match status" value="1"/>
</dbReference>
<feature type="domain" description="Peptidase M1 alanyl aminopeptidase Ig-like fold" evidence="19">
    <location>
        <begin position="444"/>
        <end position="544"/>
    </location>
</feature>
<dbReference type="PANTHER" id="PTHR46322">
    <property type="entry name" value="PUROMYCIN-SENSITIVE AMINOPEPTIDASE"/>
    <property type="match status" value="1"/>
</dbReference>
<dbReference type="InterPro" id="IPR027268">
    <property type="entry name" value="Peptidase_M4/M1_CTD_sf"/>
</dbReference>
<dbReference type="Pfam" id="PF17432">
    <property type="entry name" value="DUF3458_C"/>
    <property type="match status" value="1"/>
</dbReference>
<dbReference type="FunFam" id="2.60.40.1840:FF:000001">
    <property type="entry name" value="Aminopeptidase N"/>
    <property type="match status" value="1"/>
</dbReference>
<evidence type="ECO:0000256" key="11">
    <source>
        <dbReference type="ARBA" id="ARBA00022723"/>
    </source>
</evidence>